<proteinExistence type="predicted"/>
<evidence type="ECO:0000256" key="1">
    <source>
        <dbReference type="SAM" id="MobiDB-lite"/>
    </source>
</evidence>
<feature type="region of interest" description="Disordered" evidence="1">
    <location>
        <begin position="1"/>
        <end position="110"/>
    </location>
</feature>
<accession>A0A2N5SUP5</accession>
<name>A0A2N5SUP5_9BASI</name>
<protein>
    <submittedName>
        <fullName evidence="2">Uncharacterized protein</fullName>
    </submittedName>
</protein>
<dbReference type="Proteomes" id="UP000235388">
    <property type="component" value="Unassembled WGS sequence"/>
</dbReference>
<feature type="compositionally biased region" description="Polar residues" evidence="1">
    <location>
        <begin position="54"/>
        <end position="68"/>
    </location>
</feature>
<reference evidence="2 3" key="1">
    <citation type="submission" date="2017-11" db="EMBL/GenBank/DDBJ databases">
        <title>De novo assembly and phasing of dikaryotic genomes from two isolates of Puccinia coronata f. sp. avenae, the causal agent of oat crown rust.</title>
        <authorList>
            <person name="Miller M.E."/>
            <person name="Zhang Y."/>
            <person name="Omidvar V."/>
            <person name="Sperschneider J."/>
            <person name="Schwessinger B."/>
            <person name="Raley C."/>
            <person name="Palmer J.M."/>
            <person name="Garnica D."/>
            <person name="Upadhyaya N."/>
            <person name="Rathjen J."/>
            <person name="Taylor J.M."/>
            <person name="Park R.F."/>
            <person name="Dodds P.N."/>
            <person name="Hirsch C.D."/>
            <person name="Kianian S.F."/>
            <person name="Figueroa M."/>
        </authorList>
    </citation>
    <scope>NUCLEOTIDE SEQUENCE [LARGE SCALE GENOMIC DNA]</scope>
    <source>
        <strain evidence="2">12NC29</strain>
    </source>
</reference>
<dbReference type="EMBL" id="PGCJ01000859">
    <property type="protein sequence ID" value="PLW16957.1"/>
    <property type="molecule type" value="Genomic_DNA"/>
</dbReference>
<feature type="compositionally biased region" description="Basic and acidic residues" evidence="1">
    <location>
        <begin position="69"/>
        <end position="81"/>
    </location>
</feature>
<evidence type="ECO:0000313" key="3">
    <source>
        <dbReference type="Proteomes" id="UP000235388"/>
    </source>
</evidence>
<evidence type="ECO:0000313" key="2">
    <source>
        <dbReference type="EMBL" id="PLW16957.1"/>
    </source>
</evidence>
<feature type="compositionally biased region" description="Low complexity" evidence="1">
    <location>
        <begin position="86"/>
        <end position="97"/>
    </location>
</feature>
<dbReference type="AlphaFoldDB" id="A0A2N5SUP5"/>
<keyword evidence="3" id="KW-1185">Reference proteome</keyword>
<organism evidence="2 3">
    <name type="scientific">Puccinia coronata f. sp. avenae</name>
    <dbReference type="NCBI Taxonomy" id="200324"/>
    <lineage>
        <taxon>Eukaryota</taxon>
        <taxon>Fungi</taxon>
        <taxon>Dikarya</taxon>
        <taxon>Basidiomycota</taxon>
        <taxon>Pucciniomycotina</taxon>
        <taxon>Pucciniomycetes</taxon>
        <taxon>Pucciniales</taxon>
        <taxon>Pucciniaceae</taxon>
        <taxon>Puccinia</taxon>
    </lineage>
</organism>
<gene>
    <name evidence="2" type="ORF">PCANC_13921</name>
</gene>
<sequence>MRRRKRGSLAKTTAQIQIPKRPTQNRPRPPRTKRPLNQAKPIGNAQGHCPAELPSTQTEPSAQNNSLELKSRKVTTDKPKDSNSLSTTTTQHSYHPTTPFPNIPIKLNHP</sequence>
<comment type="caution">
    <text evidence="2">The sequence shown here is derived from an EMBL/GenBank/DDBJ whole genome shotgun (WGS) entry which is preliminary data.</text>
</comment>